<dbReference type="Proteomes" id="UP001151518">
    <property type="component" value="Unassembled WGS sequence"/>
</dbReference>
<dbReference type="SMART" id="SM00240">
    <property type="entry name" value="FHA"/>
    <property type="match status" value="1"/>
</dbReference>
<feature type="domain" description="FHA" evidence="2">
    <location>
        <begin position="64"/>
        <end position="115"/>
    </location>
</feature>
<evidence type="ECO:0000259" key="2">
    <source>
        <dbReference type="PROSITE" id="PS50006"/>
    </source>
</evidence>
<evidence type="ECO:0000313" key="4">
    <source>
        <dbReference type="Proteomes" id="UP001151518"/>
    </source>
</evidence>
<dbReference type="Gene3D" id="2.60.200.20">
    <property type="match status" value="1"/>
</dbReference>
<feature type="region of interest" description="Disordered" evidence="1">
    <location>
        <begin position="314"/>
        <end position="378"/>
    </location>
</feature>
<dbReference type="PROSITE" id="PS50006">
    <property type="entry name" value="FHA_DOMAIN"/>
    <property type="match status" value="1"/>
</dbReference>
<reference evidence="3" key="1">
    <citation type="submission" date="2022-07" db="EMBL/GenBank/DDBJ databases">
        <title>Phylogenomic reconstructions and comparative analyses of Kickxellomycotina fungi.</title>
        <authorList>
            <person name="Reynolds N.K."/>
            <person name="Stajich J.E."/>
            <person name="Barry K."/>
            <person name="Grigoriev I.V."/>
            <person name="Crous P."/>
            <person name="Smith M.E."/>
        </authorList>
    </citation>
    <scope>NUCLEOTIDE SEQUENCE</scope>
    <source>
        <strain evidence="3">NRRL 3115</strain>
    </source>
</reference>
<feature type="compositionally biased region" description="Basic and acidic residues" evidence="1">
    <location>
        <begin position="358"/>
        <end position="367"/>
    </location>
</feature>
<dbReference type="CDD" id="cd00060">
    <property type="entry name" value="FHA"/>
    <property type="match status" value="1"/>
</dbReference>
<dbReference type="InterPro" id="IPR008984">
    <property type="entry name" value="SMAD_FHA_dom_sf"/>
</dbReference>
<evidence type="ECO:0000313" key="3">
    <source>
        <dbReference type="EMBL" id="KAJ2671835.1"/>
    </source>
</evidence>
<evidence type="ECO:0000256" key="1">
    <source>
        <dbReference type="SAM" id="MobiDB-lite"/>
    </source>
</evidence>
<name>A0A9W8G4V9_9FUNG</name>
<dbReference type="EMBL" id="JANBTW010000093">
    <property type="protein sequence ID" value="KAJ2671835.1"/>
    <property type="molecule type" value="Genomic_DNA"/>
</dbReference>
<accession>A0A9W8G4V9</accession>
<dbReference type="AlphaFoldDB" id="A0A9W8G4V9"/>
<comment type="caution">
    <text evidence="3">The sequence shown here is derived from an EMBL/GenBank/DDBJ whole genome shotgun (WGS) entry which is preliminary data.</text>
</comment>
<organism evidence="3 4">
    <name type="scientific">Coemansia spiralis</name>
    <dbReference type="NCBI Taxonomy" id="417178"/>
    <lineage>
        <taxon>Eukaryota</taxon>
        <taxon>Fungi</taxon>
        <taxon>Fungi incertae sedis</taxon>
        <taxon>Zoopagomycota</taxon>
        <taxon>Kickxellomycotina</taxon>
        <taxon>Kickxellomycetes</taxon>
        <taxon>Kickxellales</taxon>
        <taxon>Kickxellaceae</taxon>
        <taxon>Coemansia</taxon>
    </lineage>
</organism>
<sequence>MALTLLNSISNGNSGVLAAPLAIVAKKQLLLDTETPSTGDMGGDSSWQEALAAKIIVGMPARTVSIGRDRGCMVHIGRKTTIVSRNHAEITDTGANRYRLQVLGLNGVRVNGVLHTKDTCIDLETGDEINFVGIKYKFRAPPVPLAQTPLPAPVPSPDPAADASIDVDDWWPEPVVRKRVQDTDHALAAAPAKRVRLLSGEESELYRNSTDTLVGSSEACGVLGSDITSATERKTALLTKQLIDDLPPSSPVYMGSITDMVFAAPEDEHCEDALPDSIDILAVAPTPTPTPTLSHVIKTDIETATSAQAKTLPAAVAAPKQAQNHKKTKPAVAKENMDPVQNSKQGGKSAKARKQHRSSNEQHEKCAAKAGGHVASKRDEEMQASLRELLGIVDPSECLADSIDDETEEFLTTRPAQPINLPSGANLADLVIETMVFSARTSHTISDLVRDIARAEGEEDMRGWRHHLTWTLFHNKCFGRVERRVKDASDKRAEDKWYYEAAKDDCIERRENFGGLVRTARRCTLRDTQYFFKQVPKLPSFRYR</sequence>
<dbReference type="InterPro" id="IPR000253">
    <property type="entry name" value="FHA_dom"/>
</dbReference>
<dbReference type="SUPFAM" id="SSF49879">
    <property type="entry name" value="SMAD/FHA domain"/>
    <property type="match status" value="1"/>
</dbReference>
<dbReference type="OrthoDB" id="5348546at2759"/>
<protein>
    <recommendedName>
        <fullName evidence="2">FHA domain-containing protein</fullName>
    </recommendedName>
</protein>
<proteinExistence type="predicted"/>
<gene>
    <name evidence="3" type="ORF">GGI25_005334</name>
</gene>
<dbReference type="Pfam" id="PF00498">
    <property type="entry name" value="FHA"/>
    <property type="match status" value="1"/>
</dbReference>